<keyword evidence="2" id="KW-1185">Reference proteome</keyword>
<accession>A0ACC0G1V0</accession>
<sequence>MLFFTNCPMLLRKTGSSAGKDNISDADAPNGSTHHIKSMVEKELSHSPSNLVFGYLNLFADSVHNFTDGMALGSASSFMDQLVGGQELCFCLHMSFLKSLSKALFFNFLSALVALARATLALVMSQDQGQSSLIEDSRQAGSCTLQLSKCWQK</sequence>
<dbReference type="EMBL" id="CM045769">
    <property type="protein sequence ID" value="KAI7994367.1"/>
    <property type="molecule type" value="Genomic_DNA"/>
</dbReference>
<evidence type="ECO:0000313" key="1">
    <source>
        <dbReference type="EMBL" id="KAI7994367.1"/>
    </source>
</evidence>
<protein>
    <submittedName>
        <fullName evidence="1">IAA-alanine resistance protein 1</fullName>
    </submittedName>
</protein>
<reference evidence="1 2" key="1">
    <citation type="journal article" date="2022" name="Plant J.">
        <title>Chromosome-level genome of Camellia lanceoleosa provides a valuable resource for understanding genome evolution and self-incompatibility.</title>
        <authorList>
            <person name="Gong W."/>
            <person name="Xiao S."/>
            <person name="Wang L."/>
            <person name="Liao Z."/>
            <person name="Chang Y."/>
            <person name="Mo W."/>
            <person name="Hu G."/>
            <person name="Li W."/>
            <person name="Zhao G."/>
            <person name="Zhu H."/>
            <person name="Hu X."/>
            <person name="Ji K."/>
            <person name="Xiang X."/>
            <person name="Song Q."/>
            <person name="Yuan D."/>
            <person name="Jin S."/>
            <person name="Zhang L."/>
        </authorList>
    </citation>
    <scope>NUCLEOTIDE SEQUENCE [LARGE SCALE GENOMIC DNA]</scope>
    <source>
        <strain evidence="1">SQ_2022a</strain>
    </source>
</reference>
<organism evidence="1 2">
    <name type="scientific">Camellia lanceoleosa</name>
    <dbReference type="NCBI Taxonomy" id="1840588"/>
    <lineage>
        <taxon>Eukaryota</taxon>
        <taxon>Viridiplantae</taxon>
        <taxon>Streptophyta</taxon>
        <taxon>Embryophyta</taxon>
        <taxon>Tracheophyta</taxon>
        <taxon>Spermatophyta</taxon>
        <taxon>Magnoliopsida</taxon>
        <taxon>eudicotyledons</taxon>
        <taxon>Gunneridae</taxon>
        <taxon>Pentapetalae</taxon>
        <taxon>asterids</taxon>
        <taxon>Ericales</taxon>
        <taxon>Theaceae</taxon>
        <taxon>Camellia</taxon>
    </lineage>
</organism>
<dbReference type="Proteomes" id="UP001060215">
    <property type="component" value="Chromosome 12"/>
</dbReference>
<evidence type="ECO:0000313" key="2">
    <source>
        <dbReference type="Proteomes" id="UP001060215"/>
    </source>
</evidence>
<name>A0ACC0G1V0_9ERIC</name>
<comment type="caution">
    <text evidence="1">The sequence shown here is derived from an EMBL/GenBank/DDBJ whole genome shotgun (WGS) entry which is preliminary data.</text>
</comment>
<gene>
    <name evidence="1" type="ORF">LOK49_LG11G00370</name>
</gene>
<proteinExistence type="predicted"/>